<sequence length="117" mass="14199">MKNKNKTILRPWGKYVILEKKRDYWIKKLFVRQEEKLSLQSHKNRFEIWIVLSGRIEVIKGNSHLLLKKGEFLKINKKEKHRITGLKDSWILETAFGQMRENDIIRFKDTYGRIKSR</sequence>
<organism evidence="2 3">
    <name type="scientific">Candidatus Falkowbacteria bacterium CG1_02_37_44</name>
    <dbReference type="NCBI Taxonomy" id="1805146"/>
    <lineage>
        <taxon>Bacteria</taxon>
        <taxon>Candidatus Falkowiibacteriota</taxon>
    </lineage>
</organism>
<proteinExistence type="predicted"/>
<evidence type="ECO:0000313" key="3">
    <source>
        <dbReference type="Proteomes" id="UP000183192"/>
    </source>
</evidence>
<dbReference type="STRING" id="1805146.AUJ27_03010"/>
<gene>
    <name evidence="2" type="ORF">AUJ27_03010</name>
</gene>
<dbReference type="SUPFAM" id="SSF51182">
    <property type="entry name" value="RmlC-like cupins"/>
    <property type="match status" value="1"/>
</dbReference>
<name>A0A1J4TA87_9BACT</name>
<dbReference type="InterPro" id="IPR011051">
    <property type="entry name" value="RmlC_Cupin_sf"/>
</dbReference>
<evidence type="ECO:0000313" key="2">
    <source>
        <dbReference type="EMBL" id="OIO07135.1"/>
    </source>
</evidence>
<dbReference type="PANTHER" id="PTHR46390:SF1">
    <property type="entry name" value="MANNOSE-1-PHOSPHATE GUANYLYLTRANSFERASE"/>
    <property type="match status" value="1"/>
</dbReference>
<dbReference type="EMBL" id="MNUU01000057">
    <property type="protein sequence ID" value="OIO07135.1"/>
    <property type="molecule type" value="Genomic_DNA"/>
</dbReference>
<dbReference type="AlphaFoldDB" id="A0A1J4TA87"/>
<dbReference type="Gene3D" id="2.60.120.10">
    <property type="entry name" value="Jelly Rolls"/>
    <property type="match status" value="1"/>
</dbReference>
<dbReference type="InterPro" id="IPR001538">
    <property type="entry name" value="Man6P_isomerase-2_C"/>
</dbReference>
<dbReference type="PANTHER" id="PTHR46390">
    <property type="entry name" value="MANNOSE-1-PHOSPHATE GUANYLYLTRANSFERASE"/>
    <property type="match status" value="1"/>
</dbReference>
<dbReference type="InterPro" id="IPR051161">
    <property type="entry name" value="Mannose-6P_isomerase_type2"/>
</dbReference>
<comment type="caution">
    <text evidence="2">The sequence shown here is derived from an EMBL/GenBank/DDBJ whole genome shotgun (WGS) entry which is preliminary data.</text>
</comment>
<dbReference type="Pfam" id="PF01050">
    <property type="entry name" value="MannoseP_isomer"/>
    <property type="match status" value="1"/>
</dbReference>
<dbReference type="GO" id="GO:0004475">
    <property type="term" value="F:mannose-1-phosphate guanylyltransferase (GTP) activity"/>
    <property type="evidence" value="ECO:0007669"/>
    <property type="project" value="TreeGrafter"/>
</dbReference>
<protein>
    <recommendedName>
        <fullName evidence="1">Mannose-6-phosphate isomerase type II C-terminal domain-containing protein</fullName>
    </recommendedName>
</protein>
<feature type="domain" description="Mannose-6-phosphate isomerase type II C-terminal" evidence="1">
    <location>
        <begin position="4"/>
        <end position="109"/>
    </location>
</feature>
<dbReference type="GO" id="GO:0009298">
    <property type="term" value="P:GDP-mannose biosynthetic process"/>
    <property type="evidence" value="ECO:0007669"/>
    <property type="project" value="TreeGrafter"/>
</dbReference>
<evidence type="ECO:0000259" key="1">
    <source>
        <dbReference type="Pfam" id="PF01050"/>
    </source>
</evidence>
<reference evidence="2 3" key="1">
    <citation type="journal article" date="2016" name="Environ. Microbiol.">
        <title>Genomic resolution of a cold subsurface aquifer community provides metabolic insights for novel microbes adapted to high CO concentrations.</title>
        <authorList>
            <person name="Probst A.J."/>
            <person name="Castelle C.J."/>
            <person name="Singh A."/>
            <person name="Brown C.T."/>
            <person name="Anantharaman K."/>
            <person name="Sharon I."/>
            <person name="Hug L.A."/>
            <person name="Burstein D."/>
            <person name="Emerson J.B."/>
            <person name="Thomas B.C."/>
            <person name="Banfield J.F."/>
        </authorList>
    </citation>
    <scope>NUCLEOTIDE SEQUENCE [LARGE SCALE GENOMIC DNA]</scope>
    <source>
        <strain evidence="2">CG1_02_37_44</strain>
    </source>
</reference>
<dbReference type="CDD" id="cd02213">
    <property type="entry name" value="cupin_PMI_typeII_C"/>
    <property type="match status" value="1"/>
</dbReference>
<dbReference type="GO" id="GO:0005976">
    <property type="term" value="P:polysaccharide metabolic process"/>
    <property type="evidence" value="ECO:0007669"/>
    <property type="project" value="InterPro"/>
</dbReference>
<accession>A0A1J4TA87</accession>
<dbReference type="Proteomes" id="UP000183192">
    <property type="component" value="Unassembled WGS sequence"/>
</dbReference>
<dbReference type="InterPro" id="IPR014710">
    <property type="entry name" value="RmlC-like_jellyroll"/>
</dbReference>